<keyword evidence="3" id="KW-0378">Hydrolase</keyword>
<evidence type="ECO:0000256" key="3">
    <source>
        <dbReference type="ARBA" id="ARBA00022801"/>
    </source>
</evidence>
<dbReference type="GO" id="GO:0006282">
    <property type="term" value="P:regulation of DNA repair"/>
    <property type="evidence" value="ECO:0007669"/>
    <property type="project" value="InterPro"/>
</dbReference>
<dbReference type="InterPro" id="IPR007724">
    <property type="entry name" value="Poly_GlycHdrlase"/>
</dbReference>
<evidence type="ECO:0000313" key="9">
    <source>
        <dbReference type="Proteomes" id="UP000301870"/>
    </source>
</evidence>
<dbReference type="InterPro" id="IPR046372">
    <property type="entry name" value="PARG_cat_C"/>
</dbReference>
<sequence length="753" mass="85254">MRFISKPSLKVCATIITKNIKNSLCLSTMNMDMDGGSDNNWRGVPLSELYGSQSPWGAPEFRLVSPSHNHAVLYHVPSSGCVAADRPPKPQIGQDKWDSEHVRLPCSDQSLYPVGDNNGVSHLKKRWEMIENALSKPIRNSHELGNAILSYNTNFRNTWKFRGLHKLFDEYLEEEETQYFFDVTLPEVIKLALDLPKLVQAPIPLLKQHKNFSVSLSQQQVASLLANAFFCTFPRRNATKKTSEYASYPFINFNSSGLYESSNSDANLEKLKCICHYFRRVVTKVPVGTLTFSRRSVPPRDCPSWPKSTRPLGSIPLHVEPLSTIEDADSLIQIDFANKFLGGGVLGHGCVQEEIRFVICPELMISMLFTEVMRPNEALMIIGVERYSKYVGYGHSFQFAGDHKDNTPRDSSGRRRCAVLAIDAVPYNSLAQEFRREAITRELNKAWVGISFDIDSYSDRLQYPGVATGNWGCGAFGGTPHLKSLVQLMACAEARRPMAYYTFGDTQLRDDIANMYNLLARHNVTVGQLYRYLVRFAQENNVLLTRFYTYLEKVLKENNESSQNSSDNMMDTSVTESTPVTVVIDDESTDNSPDLFSQDEMDQSLLEVAIQSERIANKTDTKQETTNMFKKPKTNTTQQVKTVQPTNHLTEQQIEQQITLQIDQQVDQHIEHKESSKSPPTADTKKMSLLDAVTIMEEDNKHEQHTSLASNKRFSLLSDTKPAKVSESQSTPERKRSTPKKLITDYFNTKNNK</sequence>
<dbReference type="GO" id="GO:0009225">
    <property type="term" value="P:nucleotide-sugar metabolic process"/>
    <property type="evidence" value="ECO:0007669"/>
    <property type="project" value="TreeGrafter"/>
</dbReference>
<feature type="binding site" evidence="5">
    <location>
        <position position="338"/>
    </location>
    <ligand>
        <name>substrate</name>
    </ligand>
</feature>
<evidence type="ECO:0000256" key="1">
    <source>
        <dbReference type="ARBA" id="ARBA00009545"/>
    </source>
</evidence>
<dbReference type="KEGG" id="sliu:111348517"/>
<dbReference type="Pfam" id="PF20811">
    <property type="entry name" value="PARG_cat_N"/>
    <property type="match status" value="1"/>
</dbReference>
<dbReference type="Proteomes" id="UP000301870">
    <property type="component" value="Chromosome 7"/>
</dbReference>
<reference evidence="10 11" key="1">
    <citation type="submission" date="2025-04" db="UniProtKB">
        <authorList>
            <consortium name="RefSeq"/>
        </authorList>
    </citation>
    <scope>IDENTIFICATION</scope>
    <source>
        <strain evidence="10 11">Ishihara</strain>
        <tissue evidence="10 11">Whole body</tissue>
    </source>
</reference>
<feature type="domain" description="PARG catalytic Macro" evidence="7">
    <location>
        <begin position="303"/>
        <end position="509"/>
    </location>
</feature>
<dbReference type="GO" id="GO:0004649">
    <property type="term" value="F:poly(ADP-ribose) glycohydrolase activity"/>
    <property type="evidence" value="ECO:0007669"/>
    <property type="project" value="UniProtKB-EC"/>
</dbReference>
<feature type="active site" evidence="4">
    <location>
        <position position="353"/>
    </location>
</feature>
<feature type="region of interest" description="Disordered" evidence="6">
    <location>
        <begin position="666"/>
        <end position="685"/>
    </location>
</feature>
<dbReference type="GO" id="GO:0005737">
    <property type="term" value="C:cytoplasm"/>
    <property type="evidence" value="ECO:0007669"/>
    <property type="project" value="TreeGrafter"/>
</dbReference>
<evidence type="ECO:0000256" key="4">
    <source>
        <dbReference type="PIRSR" id="PIRSR607724-1"/>
    </source>
</evidence>
<dbReference type="GeneID" id="111348517"/>
<dbReference type="AlphaFoldDB" id="A0A9J7DMR4"/>
<dbReference type="PANTHER" id="PTHR12837:SF15">
    <property type="entry name" value="POLY(ADP-RIBOSE) GLYCOHYDROLASE"/>
    <property type="match status" value="1"/>
</dbReference>
<feature type="compositionally biased region" description="Basic and acidic residues" evidence="6">
    <location>
        <begin position="666"/>
        <end position="676"/>
    </location>
</feature>
<dbReference type="GO" id="GO:1990966">
    <property type="term" value="P:ATP generation from poly-ADP-D-ribose"/>
    <property type="evidence" value="ECO:0007669"/>
    <property type="project" value="TreeGrafter"/>
</dbReference>
<dbReference type="EC" id="3.2.1.143" evidence="2"/>
<evidence type="ECO:0000256" key="5">
    <source>
        <dbReference type="PIRSR" id="PIRSR607724-2"/>
    </source>
</evidence>
<dbReference type="OrthoDB" id="1937899at2759"/>
<feature type="binding site" evidence="5">
    <location>
        <position position="352"/>
    </location>
    <ligand>
        <name>substrate</name>
    </ligand>
</feature>
<feature type="region of interest" description="Disordered" evidence="6">
    <location>
        <begin position="699"/>
        <end position="753"/>
    </location>
</feature>
<evidence type="ECO:0000259" key="8">
    <source>
        <dbReference type="Pfam" id="PF20811"/>
    </source>
</evidence>
<proteinExistence type="inferred from homology"/>
<dbReference type="RefSeq" id="XP_022814923.1">
    <property type="nucleotide sequence ID" value="XM_022959155.1"/>
</dbReference>
<evidence type="ECO:0000256" key="6">
    <source>
        <dbReference type="SAM" id="MobiDB-lite"/>
    </source>
</evidence>
<feature type="binding site" evidence="5">
    <location>
        <position position="393"/>
    </location>
    <ligand>
        <name>substrate</name>
    </ligand>
</feature>
<evidence type="ECO:0000259" key="7">
    <source>
        <dbReference type="Pfam" id="PF05028"/>
    </source>
</evidence>
<dbReference type="Pfam" id="PF05028">
    <property type="entry name" value="PARG_cat_C"/>
    <property type="match status" value="1"/>
</dbReference>
<evidence type="ECO:0000256" key="2">
    <source>
        <dbReference type="ARBA" id="ARBA00012255"/>
    </source>
</evidence>
<feature type="domain" description="PARG helical" evidence="8">
    <location>
        <begin position="172"/>
        <end position="294"/>
    </location>
</feature>
<evidence type="ECO:0000313" key="11">
    <source>
        <dbReference type="RefSeq" id="XP_022814924.1"/>
    </source>
</evidence>
<dbReference type="GO" id="GO:0005975">
    <property type="term" value="P:carbohydrate metabolic process"/>
    <property type="evidence" value="ECO:0007669"/>
    <property type="project" value="InterPro"/>
</dbReference>
<evidence type="ECO:0000313" key="10">
    <source>
        <dbReference type="RefSeq" id="XP_022814923.1"/>
    </source>
</evidence>
<dbReference type="InterPro" id="IPR048362">
    <property type="entry name" value="PARG_helical"/>
</dbReference>
<feature type="active site" evidence="4">
    <location>
        <position position="335"/>
    </location>
</feature>
<dbReference type="PANTHER" id="PTHR12837">
    <property type="entry name" value="POLY ADP-RIBOSE GLYCOHYDROLASE"/>
    <property type="match status" value="1"/>
</dbReference>
<accession>A0A9J7DMR4</accession>
<dbReference type="GO" id="GO:0005634">
    <property type="term" value="C:nucleus"/>
    <property type="evidence" value="ECO:0007669"/>
    <property type="project" value="TreeGrafter"/>
</dbReference>
<comment type="similarity">
    <text evidence="1">Belongs to the poly(ADP-ribose) glycohydrolase family.</text>
</comment>
<organism evidence="9 10">
    <name type="scientific">Spodoptera litura</name>
    <name type="common">Asian cotton leafworm</name>
    <dbReference type="NCBI Taxonomy" id="69820"/>
    <lineage>
        <taxon>Eukaryota</taxon>
        <taxon>Metazoa</taxon>
        <taxon>Ecdysozoa</taxon>
        <taxon>Arthropoda</taxon>
        <taxon>Hexapoda</taxon>
        <taxon>Insecta</taxon>
        <taxon>Pterygota</taxon>
        <taxon>Neoptera</taxon>
        <taxon>Endopterygota</taxon>
        <taxon>Lepidoptera</taxon>
        <taxon>Glossata</taxon>
        <taxon>Ditrysia</taxon>
        <taxon>Noctuoidea</taxon>
        <taxon>Noctuidae</taxon>
        <taxon>Amphipyrinae</taxon>
        <taxon>Spodoptera</taxon>
    </lineage>
</organism>
<dbReference type="RefSeq" id="XP_022814924.1">
    <property type="nucleotide sequence ID" value="XM_022959156.1"/>
</dbReference>
<protein>
    <recommendedName>
        <fullName evidence="2">poly(ADP-ribose) glycohydrolase</fullName>
        <ecNumber evidence="2">3.2.1.143</ecNumber>
    </recommendedName>
</protein>
<name>A0A9J7DMR4_SPOLT</name>
<keyword evidence="9" id="KW-1185">Reference proteome</keyword>
<gene>
    <name evidence="10 11" type="primary">LOC111348517</name>
</gene>
<dbReference type="CTD" id="8505"/>
<feature type="active site" evidence="4">
    <location>
        <position position="354"/>
    </location>
</feature>